<gene>
    <name evidence="1" type="ORF">WG66_9</name>
</gene>
<accession>A0A0W0GFT3</accession>
<evidence type="ECO:0000313" key="2">
    <source>
        <dbReference type="Proteomes" id="UP000054988"/>
    </source>
</evidence>
<name>A0A0W0GFT3_MONRR</name>
<proteinExistence type="predicted"/>
<comment type="caution">
    <text evidence="1">The sequence shown here is derived from an EMBL/GenBank/DDBJ whole genome shotgun (WGS) entry which is preliminary data.</text>
</comment>
<sequence length="13" mass="1568">MTYDLIVKEMIVL</sequence>
<reference evidence="1 2" key="1">
    <citation type="submission" date="2015-12" db="EMBL/GenBank/DDBJ databases">
        <title>Draft genome sequence of Moniliophthora roreri, the causal agent of frosty pod rot of cacao.</title>
        <authorList>
            <person name="Aime M.C."/>
            <person name="Diaz-Valderrama J.R."/>
            <person name="Kijpornyongpan T."/>
            <person name="Phillips-Mora W."/>
        </authorList>
    </citation>
    <scope>NUCLEOTIDE SEQUENCE [LARGE SCALE GENOMIC DNA]</scope>
    <source>
        <strain evidence="1 2">MCA 2952</strain>
    </source>
</reference>
<dbReference type="Proteomes" id="UP000054988">
    <property type="component" value="Unassembled WGS sequence"/>
</dbReference>
<organism evidence="1 2">
    <name type="scientific">Moniliophthora roreri</name>
    <name type="common">Frosty pod rot fungus</name>
    <name type="synonym">Monilia roreri</name>
    <dbReference type="NCBI Taxonomy" id="221103"/>
    <lineage>
        <taxon>Eukaryota</taxon>
        <taxon>Fungi</taxon>
        <taxon>Dikarya</taxon>
        <taxon>Basidiomycota</taxon>
        <taxon>Agaricomycotina</taxon>
        <taxon>Agaricomycetes</taxon>
        <taxon>Agaricomycetidae</taxon>
        <taxon>Agaricales</taxon>
        <taxon>Marasmiineae</taxon>
        <taxon>Marasmiaceae</taxon>
        <taxon>Moniliophthora</taxon>
    </lineage>
</organism>
<evidence type="ECO:0000313" key="1">
    <source>
        <dbReference type="EMBL" id="KTB47412.1"/>
    </source>
</evidence>
<dbReference type="EMBL" id="LATX01000011">
    <property type="protein sequence ID" value="KTB47412.1"/>
    <property type="molecule type" value="Genomic_DNA"/>
</dbReference>
<protein>
    <submittedName>
        <fullName evidence="1">Uncharacterized protein</fullName>
    </submittedName>
</protein>